<reference evidence="2" key="1">
    <citation type="journal article" date="2019" name="Int. J. Syst. Evol. Microbiol.">
        <title>The Global Catalogue of Microorganisms (GCM) 10K type strain sequencing project: providing services to taxonomists for standard genome sequencing and annotation.</title>
        <authorList>
            <consortium name="The Broad Institute Genomics Platform"/>
            <consortium name="The Broad Institute Genome Sequencing Center for Infectious Disease"/>
            <person name="Wu L."/>
            <person name="Ma J."/>
        </authorList>
    </citation>
    <scope>NUCLEOTIDE SEQUENCE [LARGE SCALE GENOMIC DNA]</scope>
    <source>
        <strain evidence="2">CCUG 59189</strain>
    </source>
</reference>
<dbReference type="InterPro" id="IPR045507">
    <property type="entry name" value="DUF6483"/>
</dbReference>
<comment type="caution">
    <text evidence="1">The sequence shown here is derived from an EMBL/GenBank/DDBJ whole genome shotgun (WGS) entry which is preliminary data.</text>
</comment>
<name>A0ABW3RXC1_9BACL</name>
<gene>
    <name evidence="1" type="ORF">ACFQ3W_12825</name>
</gene>
<proteinExistence type="predicted"/>
<sequence length="215" mass="25166">MLRRDYLVRMIEEMTEIIGKVFGLKQQKKYIEALWELDDLYKGQFRLSSQLLGTLSAKDIVKLFQNGGELESNKLQSLAKLLKEEGEVYIASGESDEGLSRWMKSLHLYLEASLNGADRSLWDWEQRIRELQLELKEYRLPGDTEMLILRFEEREGRYDLAENALYRLLHDKEIPKEEAQAFYIRLLALTPAQLEEGGLPLEEVKEGLQELESYF</sequence>
<dbReference type="RefSeq" id="WP_379319616.1">
    <property type="nucleotide sequence ID" value="NZ_JBHTLM010000008.1"/>
</dbReference>
<dbReference type="EMBL" id="JBHTLM010000008">
    <property type="protein sequence ID" value="MFD1177172.1"/>
    <property type="molecule type" value="Genomic_DNA"/>
</dbReference>
<dbReference type="Proteomes" id="UP001597262">
    <property type="component" value="Unassembled WGS sequence"/>
</dbReference>
<evidence type="ECO:0000313" key="1">
    <source>
        <dbReference type="EMBL" id="MFD1177172.1"/>
    </source>
</evidence>
<evidence type="ECO:0000313" key="2">
    <source>
        <dbReference type="Proteomes" id="UP001597262"/>
    </source>
</evidence>
<dbReference type="Pfam" id="PF20092">
    <property type="entry name" value="DUF6483"/>
    <property type="match status" value="1"/>
</dbReference>
<organism evidence="1 2">
    <name type="scientific">Paenibacillus puldeungensis</name>
    <dbReference type="NCBI Taxonomy" id="696536"/>
    <lineage>
        <taxon>Bacteria</taxon>
        <taxon>Bacillati</taxon>
        <taxon>Bacillota</taxon>
        <taxon>Bacilli</taxon>
        <taxon>Bacillales</taxon>
        <taxon>Paenibacillaceae</taxon>
        <taxon>Paenibacillus</taxon>
    </lineage>
</organism>
<accession>A0ABW3RXC1</accession>
<protein>
    <submittedName>
        <fullName evidence="1">DUF6483 family protein</fullName>
    </submittedName>
</protein>
<keyword evidence="2" id="KW-1185">Reference proteome</keyword>